<dbReference type="OrthoDB" id="2236777at2"/>
<gene>
    <name evidence="2" type="ORF">FAJ39_06965</name>
</gene>
<keyword evidence="1" id="KW-1133">Transmembrane helix</keyword>
<evidence type="ECO:0008006" key="4">
    <source>
        <dbReference type="Google" id="ProtNLM"/>
    </source>
</evidence>
<evidence type="ECO:0000313" key="3">
    <source>
        <dbReference type="Proteomes" id="UP000305165"/>
    </source>
</evidence>
<keyword evidence="1" id="KW-0472">Membrane</keyword>
<name>A0A4T2GKG1_STRSU</name>
<protein>
    <recommendedName>
        <fullName evidence="4">Maltodextrose utilization protein MalA</fullName>
    </recommendedName>
</protein>
<reference evidence="2 3" key="1">
    <citation type="submission" date="2019-04" db="EMBL/GenBank/DDBJ databases">
        <title>Genome analysis of Streptococcus suis strain WUSS424.</title>
        <authorList>
            <person name="Chen H."/>
            <person name="Gao X."/>
            <person name="Wu Z."/>
        </authorList>
    </citation>
    <scope>NUCLEOTIDE SEQUENCE [LARGE SCALE GENOMIC DNA]</scope>
    <source>
        <strain evidence="2 3">WUSS424</strain>
    </source>
</reference>
<proteinExistence type="predicted"/>
<dbReference type="Proteomes" id="UP000305165">
    <property type="component" value="Unassembled WGS sequence"/>
</dbReference>
<dbReference type="EMBL" id="SSXO01000004">
    <property type="protein sequence ID" value="TIH99297.1"/>
    <property type="molecule type" value="Genomic_DNA"/>
</dbReference>
<feature type="transmembrane region" description="Helical" evidence="1">
    <location>
        <begin position="161"/>
        <end position="190"/>
    </location>
</feature>
<evidence type="ECO:0000313" key="2">
    <source>
        <dbReference type="EMBL" id="TIH99297.1"/>
    </source>
</evidence>
<comment type="caution">
    <text evidence="2">The sequence shown here is derived from an EMBL/GenBank/DDBJ whole genome shotgun (WGS) entry which is preliminary data.</text>
</comment>
<dbReference type="AlphaFoldDB" id="A0A4T2GKG1"/>
<sequence length="260" mass="29290">MFPYPFSYFASIFQPRKMFANRRLMTVWQGLFTTIFLIALLVIPASLQPLSWDTYPMENFVQGVYTPLTEEVVADLKEHAQLTNQELTYTGQGVTDSVTFGEQVSTASGFTYQFGKQKVIIRSGTDVLAELPYQVFTASSFDSKENLTASLSKAWFQEYPLLISLSITLLSASILATNFLFILVGASVFLYLTKKSRFFHIGSFREAYNLSLNCLGLPTLLACLVGIFGQAVTTVLTLQNICFVLVLIWVFFKTKFRDQV</sequence>
<organism evidence="2 3">
    <name type="scientific">Streptococcus suis</name>
    <dbReference type="NCBI Taxonomy" id="1307"/>
    <lineage>
        <taxon>Bacteria</taxon>
        <taxon>Bacillati</taxon>
        <taxon>Bacillota</taxon>
        <taxon>Bacilli</taxon>
        <taxon>Lactobacillales</taxon>
        <taxon>Streptococcaceae</taxon>
        <taxon>Streptococcus</taxon>
    </lineage>
</organism>
<feature type="transmembrane region" description="Helical" evidence="1">
    <location>
        <begin position="210"/>
        <end position="229"/>
    </location>
</feature>
<keyword evidence="1" id="KW-0812">Transmembrane</keyword>
<accession>A0A4T2GKG1</accession>
<feature type="transmembrane region" description="Helical" evidence="1">
    <location>
        <begin position="26"/>
        <end position="47"/>
    </location>
</feature>
<feature type="transmembrane region" description="Helical" evidence="1">
    <location>
        <begin position="235"/>
        <end position="252"/>
    </location>
</feature>
<evidence type="ECO:0000256" key="1">
    <source>
        <dbReference type="SAM" id="Phobius"/>
    </source>
</evidence>